<comment type="caution">
    <text evidence="4">Lacks conserved residue(s) required for the propagation of feature annotation.</text>
</comment>
<organism evidence="6 7">
    <name type="scientific">Dictyobacter halimunensis</name>
    <dbReference type="NCBI Taxonomy" id="3026934"/>
    <lineage>
        <taxon>Bacteria</taxon>
        <taxon>Bacillati</taxon>
        <taxon>Chloroflexota</taxon>
        <taxon>Ktedonobacteria</taxon>
        <taxon>Ktedonobacterales</taxon>
        <taxon>Dictyobacteraceae</taxon>
        <taxon>Dictyobacter</taxon>
    </lineage>
</organism>
<evidence type="ECO:0000259" key="5">
    <source>
        <dbReference type="PROSITE" id="PS51695"/>
    </source>
</evidence>
<keyword evidence="7" id="KW-1185">Reference proteome</keyword>
<gene>
    <name evidence="6" type="ORF">KDH_35970</name>
</gene>
<dbReference type="PANTHER" id="PTHR14218:SF15">
    <property type="entry name" value="TRIPEPTIDYL-PEPTIDASE 1"/>
    <property type="match status" value="1"/>
</dbReference>
<evidence type="ECO:0000313" key="7">
    <source>
        <dbReference type="Proteomes" id="UP001344906"/>
    </source>
</evidence>
<evidence type="ECO:0000256" key="1">
    <source>
        <dbReference type="ARBA" id="ARBA00022670"/>
    </source>
</evidence>
<name>A0ABQ6FT35_9CHLR</name>
<accession>A0ABQ6FT35</accession>
<comment type="similarity">
    <text evidence="4">Belongs to the peptidase S8 family.</text>
</comment>
<dbReference type="PANTHER" id="PTHR14218">
    <property type="entry name" value="PROTEASE S8 TRIPEPTIDYL PEPTIDASE I CLN2"/>
    <property type="match status" value="1"/>
</dbReference>
<protein>
    <submittedName>
        <fullName evidence="6">Serine protease</fullName>
    </submittedName>
</protein>
<evidence type="ECO:0000313" key="6">
    <source>
        <dbReference type="EMBL" id="GLV56758.1"/>
    </source>
</evidence>
<dbReference type="EMBL" id="BSRI01000002">
    <property type="protein sequence ID" value="GLV56758.1"/>
    <property type="molecule type" value="Genomic_DNA"/>
</dbReference>
<sequence>MPGANGGAGQLVAVVIDGGLPTIESDLAAYSTKFGLPQCTVASGCLTIKYQGGQTISPGADQAEGTLDIETIHAVAPKAKLLLYNVQKSSNGLATGPSEIIKTPGLKAINMSYGFDSSTASQFESLYANNPNHVALIAASGDNGHAVPGSFPSSYPGVIAVGGTVLNNGVETAWNGSGGGSTTYAEPAGQKAYGVPQANGKRAVPDVAAVSGTHMSIFYQGRWNGMVGTSVAAPIWTGIAALVNKQLTPDLIYSVAKQHPDAFRDITSGSNGSCGFQCTAQAGYDYITGLGTPKNFVNDVNAMP</sequence>
<dbReference type="Pfam" id="PF00082">
    <property type="entry name" value="Peptidase_S8"/>
    <property type="match status" value="1"/>
</dbReference>
<dbReference type="InterPro" id="IPR050819">
    <property type="entry name" value="Tripeptidyl-peptidase_I"/>
</dbReference>
<keyword evidence="1 6" id="KW-0645">Protease</keyword>
<dbReference type="Gene3D" id="3.40.50.200">
    <property type="entry name" value="Peptidase S8/S53 domain"/>
    <property type="match status" value="1"/>
</dbReference>
<dbReference type="PROSITE" id="PS51695">
    <property type="entry name" value="SEDOLISIN"/>
    <property type="match status" value="1"/>
</dbReference>
<evidence type="ECO:0000256" key="2">
    <source>
        <dbReference type="ARBA" id="ARBA00022801"/>
    </source>
</evidence>
<dbReference type="PROSITE" id="PS00138">
    <property type="entry name" value="SUBTILASE_SER"/>
    <property type="match status" value="1"/>
</dbReference>
<evidence type="ECO:0000256" key="4">
    <source>
        <dbReference type="PROSITE-ProRule" id="PRU01240"/>
    </source>
</evidence>
<dbReference type="GO" id="GO:0006508">
    <property type="term" value="P:proteolysis"/>
    <property type="evidence" value="ECO:0007669"/>
    <property type="project" value="UniProtKB-KW"/>
</dbReference>
<feature type="domain" description="Peptidase S53" evidence="5">
    <location>
        <begin position="1"/>
        <end position="304"/>
    </location>
</feature>
<keyword evidence="2" id="KW-0378">Hydrolase</keyword>
<dbReference type="SUPFAM" id="SSF52743">
    <property type="entry name" value="Subtilisin-like"/>
    <property type="match status" value="1"/>
</dbReference>
<dbReference type="InterPro" id="IPR023828">
    <property type="entry name" value="Peptidase_S8_Ser-AS"/>
</dbReference>
<reference evidence="6 7" key="1">
    <citation type="submission" date="2023-02" db="EMBL/GenBank/DDBJ databases">
        <title>Dictyobacter halimunensis sp. nov., a new member of the class Ktedonobacteria from forest soil in a geothermal area.</title>
        <authorList>
            <person name="Rachmania M.K."/>
            <person name="Ningsih F."/>
            <person name="Sakai Y."/>
            <person name="Yabe S."/>
            <person name="Yokota A."/>
            <person name="Sjamsuridzal W."/>
        </authorList>
    </citation>
    <scope>NUCLEOTIDE SEQUENCE [LARGE SCALE GENOMIC DNA]</scope>
    <source>
        <strain evidence="6 7">S3.2.2.5</strain>
    </source>
</reference>
<dbReference type="InterPro" id="IPR036852">
    <property type="entry name" value="Peptidase_S8/S53_dom_sf"/>
</dbReference>
<dbReference type="InterPro" id="IPR030400">
    <property type="entry name" value="Sedolisin_dom"/>
</dbReference>
<dbReference type="GO" id="GO:0008233">
    <property type="term" value="F:peptidase activity"/>
    <property type="evidence" value="ECO:0007669"/>
    <property type="project" value="UniProtKB-KW"/>
</dbReference>
<dbReference type="PROSITE" id="PS51892">
    <property type="entry name" value="SUBTILASE"/>
    <property type="match status" value="1"/>
</dbReference>
<evidence type="ECO:0000256" key="3">
    <source>
        <dbReference type="ARBA" id="ARBA00022825"/>
    </source>
</evidence>
<dbReference type="Proteomes" id="UP001344906">
    <property type="component" value="Unassembled WGS sequence"/>
</dbReference>
<dbReference type="InterPro" id="IPR000209">
    <property type="entry name" value="Peptidase_S8/S53_dom"/>
</dbReference>
<comment type="caution">
    <text evidence="6">The sequence shown here is derived from an EMBL/GenBank/DDBJ whole genome shotgun (WGS) entry which is preliminary data.</text>
</comment>
<proteinExistence type="inferred from homology"/>
<keyword evidence="3" id="KW-0720">Serine protease</keyword>